<evidence type="ECO:0008006" key="4">
    <source>
        <dbReference type="Google" id="ProtNLM"/>
    </source>
</evidence>
<organism evidence="2 3">
    <name type="scientific">Rhizobium lusitanum</name>
    <dbReference type="NCBI Taxonomy" id="293958"/>
    <lineage>
        <taxon>Bacteria</taxon>
        <taxon>Pseudomonadati</taxon>
        <taxon>Pseudomonadota</taxon>
        <taxon>Alphaproteobacteria</taxon>
        <taxon>Hyphomicrobiales</taxon>
        <taxon>Rhizobiaceae</taxon>
        <taxon>Rhizobium/Agrobacterium group</taxon>
        <taxon>Rhizobium</taxon>
    </lineage>
</organism>
<proteinExistence type="predicted"/>
<dbReference type="AlphaFoldDB" id="A0A1C3XLE2"/>
<name>A0A1C3XLE2_9HYPH</name>
<evidence type="ECO:0000313" key="3">
    <source>
        <dbReference type="Proteomes" id="UP000199205"/>
    </source>
</evidence>
<feature type="region of interest" description="Disordered" evidence="1">
    <location>
        <begin position="25"/>
        <end position="80"/>
    </location>
</feature>
<accession>A0A1C3XLE2</accession>
<sequence length="242" mass="27414">MTGSFPVSNALLRTRLLSRPYDDRDRYFETGQGTRPASKAYEKQSSARAAERVVARARRRPVTSEQRSKEIQRRRTWSSAGNMPPEIRACYSEAERAALCVIAKRCSEKGFCDLCIDEIARLAGVGRTSVQNALRKARSKGVEHISVRERPQRSGKSLTNIIKIVSSSWRGWIEQVIGFKRLSTSLTQIKTSPSKCVETEKSAFEREYAASVREPSNQPPTWQARSAEKWSRYWRTPTAARG</sequence>
<feature type="region of interest" description="Disordered" evidence="1">
    <location>
        <begin position="208"/>
        <end position="227"/>
    </location>
</feature>
<reference evidence="2 3" key="1">
    <citation type="submission" date="2016-08" db="EMBL/GenBank/DDBJ databases">
        <authorList>
            <person name="Seilhamer J.J."/>
        </authorList>
    </citation>
    <scope>NUCLEOTIDE SEQUENCE [LARGE SCALE GENOMIC DNA]</scope>
    <source>
        <strain evidence="2 3">P1-7</strain>
    </source>
</reference>
<dbReference type="EMBL" id="FMAF01000062">
    <property type="protein sequence ID" value="SCB53121.1"/>
    <property type="molecule type" value="Genomic_DNA"/>
</dbReference>
<dbReference type="RefSeq" id="WP_092577772.1">
    <property type="nucleotide sequence ID" value="NZ_FMAF01000062.1"/>
</dbReference>
<dbReference type="Proteomes" id="UP000199205">
    <property type="component" value="Unassembled WGS sequence"/>
</dbReference>
<dbReference type="OrthoDB" id="8005824at2"/>
<feature type="compositionally biased region" description="Polar residues" evidence="1">
    <location>
        <begin position="214"/>
        <end position="224"/>
    </location>
</feature>
<protein>
    <recommendedName>
        <fullName evidence="4">Helix-turn-helix domain-containing protein</fullName>
    </recommendedName>
</protein>
<evidence type="ECO:0000256" key="1">
    <source>
        <dbReference type="SAM" id="MobiDB-lite"/>
    </source>
</evidence>
<gene>
    <name evidence="2" type="ORF">GA0061101_16218</name>
</gene>
<evidence type="ECO:0000313" key="2">
    <source>
        <dbReference type="EMBL" id="SCB53121.1"/>
    </source>
</evidence>